<dbReference type="OrthoDB" id="3147752at2759"/>
<evidence type="ECO:0000313" key="2">
    <source>
        <dbReference type="Proteomes" id="UP000076532"/>
    </source>
</evidence>
<gene>
    <name evidence="1" type="ORF">FIBSPDRAFT_940399</name>
</gene>
<keyword evidence="2" id="KW-1185">Reference proteome</keyword>
<evidence type="ECO:0000313" key="1">
    <source>
        <dbReference type="EMBL" id="KZP05603.1"/>
    </source>
</evidence>
<dbReference type="AlphaFoldDB" id="A0A167W1U9"/>
<reference evidence="1 2" key="1">
    <citation type="journal article" date="2016" name="Mol. Biol. Evol.">
        <title>Comparative Genomics of Early-Diverging Mushroom-Forming Fungi Provides Insights into the Origins of Lignocellulose Decay Capabilities.</title>
        <authorList>
            <person name="Nagy L.G."/>
            <person name="Riley R."/>
            <person name="Tritt A."/>
            <person name="Adam C."/>
            <person name="Daum C."/>
            <person name="Floudas D."/>
            <person name="Sun H."/>
            <person name="Yadav J.S."/>
            <person name="Pangilinan J."/>
            <person name="Larsson K.H."/>
            <person name="Matsuura K."/>
            <person name="Barry K."/>
            <person name="Labutti K."/>
            <person name="Kuo R."/>
            <person name="Ohm R.A."/>
            <person name="Bhattacharya S.S."/>
            <person name="Shirouzu T."/>
            <person name="Yoshinaga Y."/>
            <person name="Martin F.M."/>
            <person name="Grigoriev I.V."/>
            <person name="Hibbett D.S."/>
        </authorList>
    </citation>
    <scope>NUCLEOTIDE SEQUENCE [LARGE SCALE GENOMIC DNA]</scope>
    <source>
        <strain evidence="1 2">CBS 109695</strain>
    </source>
</reference>
<accession>A0A167W1U9</accession>
<organism evidence="1 2">
    <name type="scientific">Athelia psychrophila</name>
    <dbReference type="NCBI Taxonomy" id="1759441"/>
    <lineage>
        <taxon>Eukaryota</taxon>
        <taxon>Fungi</taxon>
        <taxon>Dikarya</taxon>
        <taxon>Basidiomycota</taxon>
        <taxon>Agaricomycotina</taxon>
        <taxon>Agaricomycetes</taxon>
        <taxon>Agaricomycetidae</taxon>
        <taxon>Atheliales</taxon>
        <taxon>Atheliaceae</taxon>
        <taxon>Athelia</taxon>
    </lineage>
</organism>
<protein>
    <submittedName>
        <fullName evidence="1">Uncharacterized protein</fullName>
    </submittedName>
</protein>
<sequence>MSSVSVLELIKDYLSPSTPREQMTEYVLIERAEAGPWENIPRERRSTRTDSTAYRHRDDSARWKEKFNQTERTLAESRRQLGIVQKESDVKGRRLDKIIVECNGLRTDMADKDNKLTHAKSRLREAQKDNDTGKGQLQQKVQECDSLRAEKDGNLAQMKDEKRRMESVVAERNELRAGMVEKDSTLADVQVQLAQWRRKSQEVIAQAHEDAASFRKMTQDREGEAKVLRAGITSVRAQLETVLKLLDDRTRKMQGTQPFLTGTDSLSSASEAMGLVLALNEDIFQLAAFMSDSFQAATTETIAGEDSKGAHHRIKGHLGDQLMASLTSLPHTDDPTVLQMALQCYLVQMCRQITSDWTFNGSSPVLAKLYEQVRNSEDQAVAGRWRALSRSHLRHLSAGNEDALPGVRKHVCGGLADILISAKCQLSLLGAVEALTGRFGDRIYAIIDAALNIHRVLGEEITSSDFEIVTWQGGVTFDSTLMEDAASDVPLHDERNIVLCTTEMGLRRESWEVKGGQRAKEITLLLKPKVALESVLAQISSAGETRQEYTIEEWE</sequence>
<proteinExistence type="predicted"/>
<name>A0A167W1U9_9AGAM</name>
<dbReference type="Proteomes" id="UP000076532">
    <property type="component" value="Unassembled WGS sequence"/>
</dbReference>
<dbReference type="EMBL" id="KV417829">
    <property type="protein sequence ID" value="KZP05603.1"/>
    <property type="molecule type" value="Genomic_DNA"/>
</dbReference>